<protein>
    <submittedName>
        <fullName evidence="2">Uncharacterized protein</fullName>
    </submittedName>
</protein>
<evidence type="ECO:0000313" key="3">
    <source>
        <dbReference type="Proteomes" id="UP000688137"/>
    </source>
</evidence>
<dbReference type="Proteomes" id="UP000688137">
    <property type="component" value="Unassembled WGS sequence"/>
</dbReference>
<dbReference type="EMBL" id="CAJJDM010000025">
    <property type="protein sequence ID" value="CAD8057956.1"/>
    <property type="molecule type" value="Genomic_DNA"/>
</dbReference>
<feature type="region of interest" description="Disordered" evidence="1">
    <location>
        <begin position="1"/>
        <end position="28"/>
    </location>
</feature>
<dbReference type="AlphaFoldDB" id="A0A8S1KZ42"/>
<evidence type="ECO:0000256" key="1">
    <source>
        <dbReference type="SAM" id="MobiDB-lite"/>
    </source>
</evidence>
<comment type="caution">
    <text evidence="2">The sequence shown here is derived from an EMBL/GenBank/DDBJ whole genome shotgun (WGS) entry which is preliminary data.</text>
</comment>
<sequence length="55" mass="6482">MEKMQTAQQTNYTRRYQGPSRSPLPSEGIEATKLTEIFNMFKTQPENFTRKNRSL</sequence>
<name>A0A8S1KZ42_PARPR</name>
<accession>A0A8S1KZ42</accession>
<feature type="compositionally biased region" description="Polar residues" evidence="1">
    <location>
        <begin position="1"/>
        <end position="14"/>
    </location>
</feature>
<gene>
    <name evidence="2" type="ORF">PPRIM_AZ9-3.1.T0260304</name>
</gene>
<proteinExistence type="predicted"/>
<evidence type="ECO:0000313" key="2">
    <source>
        <dbReference type="EMBL" id="CAD8057956.1"/>
    </source>
</evidence>
<reference evidence="2" key="1">
    <citation type="submission" date="2021-01" db="EMBL/GenBank/DDBJ databases">
        <authorList>
            <consortium name="Genoscope - CEA"/>
            <person name="William W."/>
        </authorList>
    </citation>
    <scope>NUCLEOTIDE SEQUENCE</scope>
</reference>
<organism evidence="2 3">
    <name type="scientific">Paramecium primaurelia</name>
    <dbReference type="NCBI Taxonomy" id="5886"/>
    <lineage>
        <taxon>Eukaryota</taxon>
        <taxon>Sar</taxon>
        <taxon>Alveolata</taxon>
        <taxon>Ciliophora</taxon>
        <taxon>Intramacronucleata</taxon>
        <taxon>Oligohymenophorea</taxon>
        <taxon>Peniculida</taxon>
        <taxon>Parameciidae</taxon>
        <taxon>Paramecium</taxon>
    </lineage>
</organism>
<keyword evidence="3" id="KW-1185">Reference proteome</keyword>